<dbReference type="PANTHER" id="PTHR47976:SF49">
    <property type="entry name" value="RECEPTOR-LIKE SERINE_THREONINE-PROTEIN KINASE"/>
    <property type="match status" value="1"/>
</dbReference>
<keyword evidence="12 20" id="KW-0472">Membrane</keyword>
<dbReference type="SUPFAM" id="SSF51110">
    <property type="entry name" value="alpha-D-mannose-specific plant lectins"/>
    <property type="match status" value="2"/>
</dbReference>
<dbReference type="Gene3D" id="2.90.10.10">
    <property type="entry name" value="Bulb-type lectin domain"/>
    <property type="match status" value="2"/>
</dbReference>
<keyword evidence="10 18" id="KW-0067">ATP-binding</keyword>
<keyword evidence="5 20" id="KW-0812">Transmembrane</keyword>
<dbReference type="InterPro" id="IPR051343">
    <property type="entry name" value="G-type_lectin_kinases/EP1-like"/>
</dbReference>
<dbReference type="InterPro" id="IPR000858">
    <property type="entry name" value="S_locus_glycoprot_dom"/>
</dbReference>
<evidence type="ECO:0000256" key="21">
    <source>
        <dbReference type="SAM" id="SignalP"/>
    </source>
</evidence>
<keyword evidence="7" id="KW-0430">Lectin</keyword>
<keyword evidence="15" id="KW-0325">Glycoprotein</keyword>
<dbReference type="FunFam" id="3.30.200.20:FF:000059">
    <property type="entry name" value="S-receptor-like serine/threonine-protein kinase"/>
    <property type="match status" value="1"/>
</dbReference>
<keyword evidence="13" id="KW-1015">Disulfide bond</keyword>
<dbReference type="PANTHER" id="PTHR47976">
    <property type="entry name" value="G-TYPE LECTIN S-RECEPTOR-LIKE SERINE/THREONINE-PROTEIN KINASE SD2-5"/>
    <property type="match status" value="1"/>
</dbReference>
<dbReference type="EMBL" id="JAXUIC010000006">
    <property type="protein sequence ID" value="KAK4585482.1"/>
    <property type="molecule type" value="Genomic_DNA"/>
</dbReference>
<evidence type="ECO:0000256" key="17">
    <source>
        <dbReference type="ARBA" id="ARBA00048679"/>
    </source>
</evidence>
<evidence type="ECO:0000256" key="11">
    <source>
        <dbReference type="ARBA" id="ARBA00022989"/>
    </source>
</evidence>
<comment type="similarity">
    <text evidence="18">Belongs to the protein kinase superfamily. Ser/Thr protein kinase family.</text>
</comment>
<dbReference type="SUPFAM" id="SSF56112">
    <property type="entry name" value="Protein kinase-like (PK-like)"/>
    <property type="match status" value="1"/>
</dbReference>
<keyword evidence="11 20" id="KW-1133">Transmembrane helix</keyword>
<evidence type="ECO:0000256" key="20">
    <source>
        <dbReference type="SAM" id="Phobius"/>
    </source>
</evidence>
<evidence type="ECO:0000256" key="18">
    <source>
        <dbReference type="PIRNR" id="PIRNR000641"/>
    </source>
</evidence>
<comment type="catalytic activity">
    <reaction evidence="17 18">
        <text>L-seryl-[protein] + ATP = O-phospho-L-seryl-[protein] + ADP + H(+)</text>
        <dbReference type="Rhea" id="RHEA:17989"/>
        <dbReference type="Rhea" id="RHEA-COMP:9863"/>
        <dbReference type="Rhea" id="RHEA-COMP:11604"/>
        <dbReference type="ChEBI" id="CHEBI:15378"/>
        <dbReference type="ChEBI" id="CHEBI:29999"/>
        <dbReference type="ChEBI" id="CHEBI:30616"/>
        <dbReference type="ChEBI" id="CHEBI:83421"/>
        <dbReference type="ChEBI" id="CHEBI:456216"/>
        <dbReference type="EC" id="2.7.11.1"/>
    </reaction>
</comment>
<reference evidence="24 25" key="1">
    <citation type="journal article" date="2023" name="G3 (Bethesda)">
        <title>A haplotype-resolved chromosome-scale genome for Quercus rubra L. provides insights into the genetics of adaptive traits for red oak species.</title>
        <authorList>
            <person name="Kapoor B."/>
            <person name="Jenkins J."/>
            <person name="Schmutz J."/>
            <person name="Zhebentyayeva T."/>
            <person name="Kuelheim C."/>
            <person name="Coggeshall M."/>
            <person name="Heim C."/>
            <person name="Lasky J.R."/>
            <person name="Leites L."/>
            <person name="Islam-Faridi N."/>
            <person name="Romero-Severson J."/>
            <person name="DeLeo V.L."/>
            <person name="Lucas S.M."/>
            <person name="Lazic D."/>
            <person name="Gailing O."/>
            <person name="Carlson J."/>
            <person name="Staton M."/>
        </authorList>
    </citation>
    <scope>NUCLEOTIDE SEQUENCE [LARGE SCALE GENOMIC DNA]</scope>
    <source>
        <strain evidence="24">Pseudo-F2</strain>
    </source>
</reference>
<evidence type="ECO:0000256" key="12">
    <source>
        <dbReference type="ARBA" id="ARBA00023136"/>
    </source>
</evidence>
<dbReference type="CDD" id="cd00028">
    <property type="entry name" value="B_lectin"/>
    <property type="match status" value="1"/>
</dbReference>
<feature type="chain" id="PRO_5042825523" description="Receptor-like serine/threonine-protein kinase" evidence="21">
    <location>
        <begin position="24"/>
        <end position="794"/>
    </location>
</feature>
<dbReference type="CDD" id="cd01098">
    <property type="entry name" value="PAN_AP_plant"/>
    <property type="match status" value="1"/>
</dbReference>
<dbReference type="GO" id="GO:0005524">
    <property type="term" value="F:ATP binding"/>
    <property type="evidence" value="ECO:0007669"/>
    <property type="project" value="UniProtKB-UniRule"/>
</dbReference>
<evidence type="ECO:0000259" key="22">
    <source>
        <dbReference type="PROSITE" id="PS50011"/>
    </source>
</evidence>
<proteinExistence type="inferred from homology"/>
<dbReference type="PROSITE" id="PS50011">
    <property type="entry name" value="PROTEIN_KINASE_DOM"/>
    <property type="match status" value="1"/>
</dbReference>
<dbReference type="PIRSF" id="PIRSF000641">
    <property type="entry name" value="SRK"/>
    <property type="match status" value="1"/>
</dbReference>
<dbReference type="EC" id="2.7.11.1" evidence="18"/>
<dbReference type="GO" id="GO:0048544">
    <property type="term" value="P:recognition of pollen"/>
    <property type="evidence" value="ECO:0007669"/>
    <property type="project" value="InterPro"/>
</dbReference>
<keyword evidence="25" id="KW-1185">Reference proteome</keyword>
<evidence type="ECO:0000256" key="4">
    <source>
        <dbReference type="ARBA" id="ARBA00022679"/>
    </source>
</evidence>
<evidence type="ECO:0000313" key="25">
    <source>
        <dbReference type="Proteomes" id="UP001324115"/>
    </source>
</evidence>
<dbReference type="Gene3D" id="1.10.510.10">
    <property type="entry name" value="Transferase(Phosphotransferase) domain 1"/>
    <property type="match status" value="1"/>
</dbReference>
<evidence type="ECO:0000256" key="14">
    <source>
        <dbReference type="ARBA" id="ARBA00023170"/>
    </source>
</evidence>
<dbReference type="GO" id="GO:0004674">
    <property type="term" value="F:protein serine/threonine kinase activity"/>
    <property type="evidence" value="ECO:0007669"/>
    <property type="project" value="UniProtKB-KW"/>
</dbReference>
<dbReference type="InterPro" id="IPR011009">
    <property type="entry name" value="Kinase-like_dom_sf"/>
</dbReference>
<dbReference type="FunFam" id="1.10.510.10:FF:000237">
    <property type="entry name" value="G-type lectin S-receptor-like serine/threonine-protein kinase"/>
    <property type="match status" value="1"/>
</dbReference>
<feature type="binding site" evidence="19">
    <location>
        <position position="538"/>
    </location>
    <ligand>
        <name>ATP</name>
        <dbReference type="ChEBI" id="CHEBI:30616"/>
    </ligand>
</feature>
<evidence type="ECO:0000256" key="8">
    <source>
        <dbReference type="ARBA" id="ARBA00022741"/>
    </source>
</evidence>
<dbReference type="FunFam" id="2.90.10.10:FF:000026">
    <property type="entry name" value="Serine/threonine-protein kinase"/>
    <property type="match status" value="1"/>
</dbReference>
<evidence type="ECO:0000256" key="5">
    <source>
        <dbReference type="ARBA" id="ARBA00022692"/>
    </source>
</evidence>
<evidence type="ECO:0000256" key="2">
    <source>
        <dbReference type="ARBA" id="ARBA00022527"/>
    </source>
</evidence>
<dbReference type="PROSITE" id="PS50927">
    <property type="entry name" value="BULB_LECTIN"/>
    <property type="match status" value="1"/>
</dbReference>
<dbReference type="CDD" id="cd14066">
    <property type="entry name" value="STKc_IRAK"/>
    <property type="match status" value="1"/>
</dbReference>
<dbReference type="InterPro" id="IPR017441">
    <property type="entry name" value="Protein_kinase_ATP_BS"/>
</dbReference>
<gene>
    <name evidence="24" type="ORF">RGQ29_022939</name>
</gene>
<dbReference type="SMART" id="SM00108">
    <property type="entry name" value="B_lectin"/>
    <property type="match status" value="1"/>
</dbReference>
<evidence type="ECO:0000313" key="24">
    <source>
        <dbReference type="EMBL" id="KAK4585482.1"/>
    </source>
</evidence>
<dbReference type="GO" id="GO:0016020">
    <property type="term" value="C:membrane"/>
    <property type="evidence" value="ECO:0007669"/>
    <property type="project" value="UniProtKB-SubCell"/>
</dbReference>
<dbReference type="Pfam" id="PF01453">
    <property type="entry name" value="B_lectin"/>
    <property type="match status" value="1"/>
</dbReference>
<dbReference type="Proteomes" id="UP001324115">
    <property type="component" value="Unassembled WGS sequence"/>
</dbReference>
<comment type="catalytic activity">
    <reaction evidence="16 18">
        <text>L-threonyl-[protein] + ATP = O-phospho-L-threonyl-[protein] + ADP + H(+)</text>
        <dbReference type="Rhea" id="RHEA:46608"/>
        <dbReference type="Rhea" id="RHEA-COMP:11060"/>
        <dbReference type="Rhea" id="RHEA-COMP:11605"/>
        <dbReference type="ChEBI" id="CHEBI:15378"/>
        <dbReference type="ChEBI" id="CHEBI:30013"/>
        <dbReference type="ChEBI" id="CHEBI:30616"/>
        <dbReference type="ChEBI" id="CHEBI:61977"/>
        <dbReference type="ChEBI" id="CHEBI:456216"/>
        <dbReference type="EC" id="2.7.11.1"/>
    </reaction>
</comment>
<dbReference type="Gene3D" id="3.30.200.20">
    <property type="entry name" value="Phosphorylase Kinase, domain 1"/>
    <property type="match status" value="1"/>
</dbReference>
<evidence type="ECO:0000256" key="3">
    <source>
        <dbReference type="ARBA" id="ARBA00022536"/>
    </source>
</evidence>
<name>A0AAN7F4L4_QUERU</name>
<feature type="transmembrane region" description="Helical" evidence="20">
    <location>
        <begin position="446"/>
        <end position="470"/>
    </location>
</feature>
<dbReference type="InterPro" id="IPR001480">
    <property type="entry name" value="Bulb-type_lectin_dom"/>
</dbReference>
<evidence type="ECO:0000256" key="10">
    <source>
        <dbReference type="ARBA" id="ARBA00022840"/>
    </source>
</evidence>
<comment type="subcellular location">
    <subcellularLocation>
        <location evidence="1">Membrane</location>
        <topology evidence="1">Single-pass type I membrane protein</topology>
    </subcellularLocation>
</comment>
<dbReference type="InterPro" id="IPR036426">
    <property type="entry name" value="Bulb-type_lectin_dom_sf"/>
</dbReference>
<dbReference type="FunFam" id="2.90.10.10:FF:000013">
    <property type="entry name" value="G-type lectin S-receptor-like serine/threonine-protein kinase LECRK1"/>
    <property type="match status" value="1"/>
</dbReference>
<protein>
    <recommendedName>
        <fullName evidence="18">Receptor-like serine/threonine-protein kinase</fullName>
        <ecNumber evidence="18">2.7.11.1</ecNumber>
    </recommendedName>
</protein>
<dbReference type="Pfam" id="PF07714">
    <property type="entry name" value="PK_Tyr_Ser-Thr"/>
    <property type="match status" value="1"/>
</dbReference>
<feature type="domain" description="Protein kinase" evidence="22">
    <location>
        <begin position="509"/>
        <end position="790"/>
    </location>
</feature>
<accession>A0AAN7F4L4</accession>
<keyword evidence="8 18" id="KW-0547">Nucleotide-binding</keyword>
<evidence type="ECO:0000256" key="1">
    <source>
        <dbReference type="ARBA" id="ARBA00004479"/>
    </source>
</evidence>
<dbReference type="Pfam" id="PF00954">
    <property type="entry name" value="S_locus_glycop"/>
    <property type="match status" value="1"/>
</dbReference>
<sequence>MTSISKPVLLLLLVFSLSIDSSAQQNHSNVIHLGSSLSPSANHTSWLSPSGLFAFGFYQQGDGFLIGIWLIHQTEKTIIWTANRDDPPVSSNASLDLTRDGKLLLKIEQGIEKLIPQILDPAPVVSAAMLDSGNFVLYGSNFSVIWESFDFPTDTILGGQNLSSGYKLVSSVSTSDQSSGRFFLQMQKDGNLVGYPVNSSAESDDAYWSSNTPNMGFNVQLSLSHIGILFLSGGNLSEHILANSSYPSKNRTAIHRATLDADGIFRLYLHRFEGSNGSDVLLEWSALSNLCEVKGICGFNSYCSGMGNKDVCKCYPGFHFINASSKFLGCYKNSSDDGCRRSKHPSMLYSIVPLENMWWSDYPYSVVQMEKEGCCKSCLEDCNCGAVLYTGDECTKFKLPLRYGRVSDNFSSTAFLKVIRDDLRIPLPDHNPPLAPTVLTESKRSLILILSISLGSISGFCFVFAIYSFFRYRRQLFRYRRLLGNANLGLTEELSLRSFSYSELEKATDDFREELGRGSFGAVYKGTISEGNKAIAVKRLEKVVEEGQREFRAEMTAIARTHHRNLIRLLGFCIEGSRKLLVYEFMCNGSLADLLFKAEMRPIWKERVRIALDVAKGILYLHEECEVRIIHCNIKPQNILLDDTWTAKISDFGLAKLLVPNQSRTTMGTEAKAGYLAPEWQKNALISVKADTYSFGIVLLEIVCCRSSIEINVPTADEIILSTWVYNCYIAGELDKLVEDENVDIMTLERMVKVGLWCIQEDPALRPSMKSVILMLEGTMNIPVPPSPVLPVLI</sequence>
<feature type="domain" description="Bulb-type lectin" evidence="23">
    <location>
        <begin position="28"/>
        <end position="150"/>
    </location>
</feature>
<evidence type="ECO:0000256" key="19">
    <source>
        <dbReference type="PROSITE-ProRule" id="PRU10141"/>
    </source>
</evidence>
<dbReference type="PROSITE" id="PS00107">
    <property type="entry name" value="PROTEIN_KINASE_ATP"/>
    <property type="match status" value="1"/>
</dbReference>
<keyword evidence="14" id="KW-0675">Receptor</keyword>
<keyword evidence="6 21" id="KW-0732">Signal</keyword>
<keyword evidence="3" id="KW-0245">EGF-like domain</keyword>
<dbReference type="InterPro" id="IPR024171">
    <property type="entry name" value="SRK-like_kinase"/>
</dbReference>
<evidence type="ECO:0000256" key="7">
    <source>
        <dbReference type="ARBA" id="ARBA00022734"/>
    </source>
</evidence>
<feature type="signal peptide" evidence="21">
    <location>
        <begin position="1"/>
        <end position="23"/>
    </location>
</feature>
<evidence type="ECO:0000256" key="16">
    <source>
        <dbReference type="ARBA" id="ARBA00047899"/>
    </source>
</evidence>
<keyword evidence="9 18" id="KW-0418">Kinase</keyword>
<evidence type="ECO:0000256" key="9">
    <source>
        <dbReference type="ARBA" id="ARBA00022777"/>
    </source>
</evidence>
<evidence type="ECO:0000259" key="23">
    <source>
        <dbReference type="PROSITE" id="PS50927"/>
    </source>
</evidence>
<keyword evidence="4 18" id="KW-0808">Transferase</keyword>
<dbReference type="AlphaFoldDB" id="A0AAN7F4L4"/>
<evidence type="ECO:0000256" key="13">
    <source>
        <dbReference type="ARBA" id="ARBA00023157"/>
    </source>
</evidence>
<evidence type="ECO:0000256" key="15">
    <source>
        <dbReference type="ARBA" id="ARBA00023180"/>
    </source>
</evidence>
<keyword evidence="2 18" id="KW-0723">Serine/threonine-protein kinase</keyword>
<organism evidence="24 25">
    <name type="scientific">Quercus rubra</name>
    <name type="common">Northern red oak</name>
    <name type="synonym">Quercus borealis</name>
    <dbReference type="NCBI Taxonomy" id="3512"/>
    <lineage>
        <taxon>Eukaryota</taxon>
        <taxon>Viridiplantae</taxon>
        <taxon>Streptophyta</taxon>
        <taxon>Embryophyta</taxon>
        <taxon>Tracheophyta</taxon>
        <taxon>Spermatophyta</taxon>
        <taxon>Magnoliopsida</taxon>
        <taxon>eudicotyledons</taxon>
        <taxon>Gunneridae</taxon>
        <taxon>Pentapetalae</taxon>
        <taxon>rosids</taxon>
        <taxon>fabids</taxon>
        <taxon>Fagales</taxon>
        <taxon>Fagaceae</taxon>
        <taxon>Quercus</taxon>
    </lineage>
</organism>
<dbReference type="InterPro" id="IPR001245">
    <property type="entry name" value="Ser-Thr/Tyr_kinase_cat_dom"/>
</dbReference>
<evidence type="ECO:0000256" key="6">
    <source>
        <dbReference type="ARBA" id="ARBA00022729"/>
    </source>
</evidence>
<dbReference type="GO" id="GO:0030246">
    <property type="term" value="F:carbohydrate binding"/>
    <property type="evidence" value="ECO:0007669"/>
    <property type="project" value="UniProtKB-KW"/>
</dbReference>
<dbReference type="InterPro" id="IPR000719">
    <property type="entry name" value="Prot_kinase_dom"/>
</dbReference>
<comment type="caution">
    <text evidence="24">The sequence shown here is derived from an EMBL/GenBank/DDBJ whole genome shotgun (WGS) entry which is preliminary data.</text>
</comment>